<dbReference type="OrthoDB" id="30195at2759"/>
<proteinExistence type="predicted"/>
<comment type="caution">
    <text evidence="2">The sequence shown here is derived from an EMBL/GenBank/DDBJ whole genome shotgun (WGS) entry which is preliminary data.</text>
</comment>
<evidence type="ECO:0000313" key="2">
    <source>
        <dbReference type="EMBL" id="KAD4585290.1"/>
    </source>
</evidence>
<accession>A0A5N6NDF9</accession>
<organism evidence="2 3">
    <name type="scientific">Mikania micrantha</name>
    <name type="common">bitter vine</name>
    <dbReference type="NCBI Taxonomy" id="192012"/>
    <lineage>
        <taxon>Eukaryota</taxon>
        <taxon>Viridiplantae</taxon>
        <taxon>Streptophyta</taxon>
        <taxon>Embryophyta</taxon>
        <taxon>Tracheophyta</taxon>
        <taxon>Spermatophyta</taxon>
        <taxon>Magnoliopsida</taxon>
        <taxon>eudicotyledons</taxon>
        <taxon>Gunneridae</taxon>
        <taxon>Pentapetalae</taxon>
        <taxon>asterids</taxon>
        <taxon>campanulids</taxon>
        <taxon>Asterales</taxon>
        <taxon>Asteraceae</taxon>
        <taxon>Asteroideae</taxon>
        <taxon>Heliantheae alliance</taxon>
        <taxon>Eupatorieae</taxon>
        <taxon>Mikania</taxon>
    </lineage>
</organism>
<name>A0A5N6NDF9_9ASTR</name>
<protein>
    <submittedName>
        <fullName evidence="2">Uncharacterized protein</fullName>
    </submittedName>
</protein>
<gene>
    <name evidence="2" type="ORF">E3N88_22891</name>
</gene>
<feature type="region of interest" description="Disordered" evidence="1">
    <location>
        <begin position="45"/>
        <end position="92"/>
    </location>
</feature>
<feature type="compositionally biased region" description="Acidic residues" evidence="1">
    <location>
        <begin position="47"/>
        <end position="71"/>
    </location>
</feature>
<dbReference type="EMBL" id="SZYD01000012">
    <property type="protein sequence ID" value="KAD4585290.1"/>
    <property type="molecule type" value="Genomic_DNA"/>
</dbReference>
<sequence length="92" mass="10208">MVLIESQISTFNSTVQLSSCLDFLHTKTVGDGIDEGEEPLEPIIFEDVSDDEDQSEEDSDAMETDVEDNEEHEAVSNVSDDDIEGSDDMVDY</sequence>
<dbReference type="Proteomes" id="UP000326396">
    <property type="component" value="Linkage Group LG2"/>
</dbReference>
<dbReference type="AlphaFoldDB" id="A0A5N6NDF9"/>
<evidence type="ECO:0000256" key="1">
    <source>
        <dbReference type="SAM" id="MobiDB-lite"/>
    </source>
</evidence>
<keyword evidence="3" id="KW-1185">Reference proteome</keyword>
<feature type="compositionally biased region" description="Acidic residues" evidence="1">
    <location>
        <begin position="79"/>
        <end position="92"/>
    </location>
</feature>
<reference evidence="2 3" key="1">
    <citation type="submission" date="2019-05" db="EMBL/GenBank/DDBJ databases">
        <title>Mikania micrantha, genome provides insights into the molecular mechanism of rapid growth.</title>
        <authorList>
            <person name="Liu B."/>
        </authorList>
    </citation>
    <scope>NUCLEOTIDE SEQUENCE [LARGE SCALE GENOMIC DNA]</scope>
    <source>
        <strain evidence="2">NLD-2019</strain>
        <tissue evidence="2">Leaf</tissue>
    </source>
</reference>
<evidence type="ECO:0000313" key="3">
    <source>
        <dbReference type="Proteomes" id="UP000326396"/>
    </source>
</evidence>